<dbReference type="GO" id="GO:0016020">
    <property type="term" value="C:membrane"/>
    <property type="evidence" value="ECO:0007669"/>
    <property type="project" value="UniProtKB-SubCell"/>
</dbReference>
<keyword evidence="8" id="KW-1185">Reference proteome</keyword>
<dbReference type="Proteomes" id="UP000831768">
    <property type="component" value="Chromosome"/>
</dbReference>
<feature type="transmembrane region" description="Helical" evidence="5">
    <location>
        <begin position="37"/>
        <end position="54"/>
    </location>
</feature>
<dbReference type="KEGG" id="haad:MW046_02830"/>
<feature type="transmembrane region" description="Helical" evidence="5">
    <location>
        <begin position="262"/>
        <end position="281"/>
    </location>
</feature>
<dbReference type="PANTHER" id="PTHR32322">
    <property type="entry name" value="INNER MEMBRANE TRANSPORTER"/>
    <property type="match status" value="1"/>
</dbReference>
<evidence type="ECO:0000256" key="4">
    <source>
        <dbReference type="ARBA" id="ARBA00023136"/>
    </source>
</evidence>
<dbReference type="InterPro" id="IPR050638">
    <property type="entry name" value="AA-Vitamin_Transporters"/>
</dbReference>
<evidence type="ECO:0000256" key="3">
    <source>
        <dbReference type="ARBA" id="ARBA00022989"/>
    </source>
</evidence>
<feature type="transmembrane region" description="Helical" evidence="5">
    <location>
        <begin position="162"/>
        <end position="187"/>
    </location>
</feature>
<feature type="domain" description="EamA" evidence="6">
    <location>
        <begin position="168"/>
        <end position="303"/>
    </location>
</feature>
<proteinExistence type="predicted"/>
<gene>
    <name evidence="7" type="ORF">MW046_02830</name>
</gene>
<accession>A0A8U0A4J5</accession>
<evidence type="ECO:0000256" key="2">
    <source>
        <dbReference type="ARBA" id="ARBA00022692"/>
    </source>
</evidence>
<feature type="transmembrane region" description="Helical" evidence="5">
    <location>
        <begin position="199"/>
        <end position="217"/>
    </location>
</feature>
<evidence type="ECO:0000259" key="6">
    <source>
        <dbReference type="Pfam" id="PF00892"/>
    </source>
</evidence>
<evidence type="ECO:0000256" key="5">
    <source>
        <dbReference type="SAM" id="Phobius"/>
    </source>
</evidence>
<sequence>MRRQLVGAFLLLGTLWGSSFVAIDIGLGYFPPIEFAALRYLIAGVVVLGYAWYSTPQWYPRSHREWLVAGIAGSFLIGGHHAFLYLGQQHVSGPIAAVIVSLGPVLTALFAAGLLDNQVTSMDFVGFALGFLGVFFVAQPGVPEGVGQSLAVRFLALDPGALLTGDGIGVATVFLGAVCFALGAVLTQPIETSLPPRTVQAWAMLIGSALLFVAGLVRGESLAAIQWTPIAGISLVYLGIVTGAGAFLLYFELLDRIGPTQINLIGYLEPVSATVLSWLLLGDLIDPLTACGFFTILAGFVCIQRRSFVPIIASRFDAISFR</sequence>
<dbReference type="GeneID" id="71926947"/>
<organism evidence="7 8">
    <name type="scientific">Halocatena salina</name>
    <dbReference type="NCBI Taxonomy" id="2934340"/>
    <lineage>
        <taxon>Archaea</taxon>
        <taxon>Methanobacteriati</taxon>
        <taxon>Methanobacteriota</taxon>
        <taxon>Stenosarchaea group</taxon>
        <taxon>Halobacteria</taxon>
        <taxon>Halobacteriales</taxon>
        <taxon>Natronomonadaceae</taxon>
        <taxon>Halocatena</taxon>
    </lineage>
</organism>
<keyword evidence="4 5" id="KW-0472">Membrane</keyword>
<feature type="transmembrane region" description="Helical" evidence="5">
    <location>
        <begin position="92"/>
        <end position="112"/>
    </location>
</feature>
<dbReference type="InterPro" id="IPR037185">
    <property type="entry name" value="EmrE-like"/>
</dbReference>
<dbReference type="InterPro" id="IPR000620">
    <property type="entry name" value="EamA_dom"/>
</dbReference>
<keyword evidence="2 5" id="KW-0812">Transmembrane</keyword>
<comment type="subcellular location">
    <subcellularLocation>
        <location evidence="1">Membrane</location>
        <topology evidence="1">Multi-pass membrane protein</topology>
    </subcellularLocation>
</comment>
<dbReference type="SUPFAM" id="SSF103481">
    <property type="entry name" value="Multidrug resistance efflux transporter EmrE"/>
    <property type="match status" value="2"/>
</dbReference>
<feature type="transmembrane region" description="Helical" evidence="5">
    <location>
        <begin position="124"/>
        <end position="142"/>
    </location>
</feature>
<feature type="transmembrane region" description="Helical" evidence="5">
    <location>
        <begin position="66"/>
        <end position="86"/>
    </location>
</feature>
<dbReference type="Pfam" id="PF00892">
    <property type="entry name" value="EamA"/>
    <property type="match status" value="2"/>
</dbReference>
<keyword evidence="3 5" id="KW-1133">Transmembrane helix</keyword>
<evidence type="ECO:0000313" key="7">
    <source>
        <dbReference type="EMBL" id="UPM43388.1"/>
    </source>
</evidence>
<evidence type="ECO:0000313" key="8">
    <source>
        <dbReference type="Proteomes" id="UP000831768"/>
    </source>
</evidence>
<name>A0A8U0A4J5_9EURY</name>
<dbReference type="PANTHER" id="PTHR32322:SF2">
    <property type="entry name" value="EAMA DOMAIN-CONTAINING PROTEIN"/>
    <property type="match status" value="1"/>
</dbReference>
<feature type="domain" description="EamA" evidence="6">
    <location>
        <begin position="9"/>
        <end position="137"/>
    </location>
</feature>
<evidence type="ECO:0000256" key="1">
    <source>
        <dbReference type="ARBA" id="ARBA00004141"/>
    </source>
</evidence>
<reference evidence="7" key="1">
    <citation type="submission" date="2022-04" db="EMBL/GenBank/DDBJ databases">
        <title>Halocatena sp. nov., isolated from a salt lake.</title>
        <authorList>
            <person name="Cui H.-L."/>
        </authorList>
    </citation>
    <scope>NUCLEOTIDE SEQUENCE</scope>
    <source>
        <strain evidence="7">AD-1</strain>
    </source>
</reference>
<feature type="transmembrane region" description="Helical" evidence="5">
    <location>
        <begin position="229"/>
        <end position="250"/>
    </location>
</feature>
<feature type="transmembrane region" description="Helical" evidence="5">
    <location>
        <begin position="287"/>
        <end position="303"/>
    </location>
</feature>
<dbReference type="AlphaFoldDB" id="A0A8U0A4J5"/>
<dbReference type="RefSeq" id="WP_247994055.1">
    <property type="nucleotide sequence ID" value="NZ_CP096019.1"/>
</dbReference>
<protein>
    <submittedName>
        <fullName evidence="7">EamA family transporter</fullName>
    </submittedName>
</protein>
<dbReference type="EMBL" id="CP096019">
    <property type="protein sequence ID" value="UPM43388.1"/>
    <property type="molecule type" value="Genomic_DNA"/>
</dbReference>